<evidence type="ECO:0000313" key="5">
    <source>
        <dbReference type="Proteomes" id="UP000006860"/>
    </source>
</evidence>
<dbReference type="PANTHER" id="PTHR43165:SF1">
    <property type="entry name" value="PHOSPHODIESTERASE MJ0936"/>
    <property type="match status" value="1"/>
</dbReference>
<keyword evidence="5" id="KW-1185">Reference proteome</keyword>
<dbReference type="NCBIfam" id="TIGR00040">
    <property type="entry name" value="yfcE"/>
    <property type="match status" value="1"/>
</dbReference>
<dbReference type="Proteomes" id="UP000006860">
    <property type="component" value="Chromosome"/>
</dbReference>
<evidence type="ECO:0000313" key="4">
    <source>
        <dbReference type="EMBL" id="ADY60143.1"/>
    </source>
</evidence>
<dbReference type="HOGENOM" id="CLU_063749_4_0_0"/>
<accession>F0SPZ3</accession>
<dbReference type="RefSeq" id="WP_013628867.1">
    <property type="nucleotide sequence ID" value="NC_015174.1"/>
</dbReference>
<dbReference type="Gene3D" id="3.60.21.10">
    <property type="match status" value="1"/>
</dbReference>
<dbReference type="AlphaFoldDB" id="F0SPZ3"/>
<gene>
    <name evidence="4" type="ordered locus">Plabr_2543</name>
</gene>
<keyword evidence="2" id="KW-0479">Metal-binding</keyword>
<sequence>MRIGIVSDTHGNKSTTAVAVELLRQHKIERLLHCGDVCGSGIVRMLAEWPTHYVAGNCDDLDLLEQTVLETGQKWHGLRGEIELAGRRICLLHSHVTGALPDAIASGEFDLVCYGHTHRYEKRTEGQTLVLNPGALHRATRHSFAVVDLETMAAEHHFLP</sequence>
<dbReference type="EMBL" id="CP002546">
    <property type="protein sequence ID" value="ADY60143.1"/>
    <property type="molecule type" value="Genomic_DNA"/>
</dbReference>
<comment type="similarity">
    <text evidence="1 2">Belongs to the metallophosphoesterase superfamily. YfcE family.</text>
</comment>
<evidence type="ECO:0000259" key="3">
    <source>
        <dbReference type="Pfam" id="PF12850"/>
    </source>
</evidence>
<dbReference type="EC" id="3.1.4.-" evidence="2"/>
<evidence type="ECO:0000256" key="2">
    <source>
        <dbReference type="RuleBase" id="RU362039"/>
    </source>
</evidence>
<dbReference type="STRING" id="756272.Plabr_2543"/>
<dbReference type="SUPFAM" id="SSF56300">
    <property type="entry name" value="Metallo-dependent phosphatases"/>
    <property type="match status" value="1"/>
</dbReference>
<dbReference type="GO" id="GO:0016787">
    <property type="term" value="F:hydrolase activity"/>
    <property type="evidence" value="ECO:0007669"/>
    <property type="project" value="UniProtKB-UniRule"/>
</dbReference>
<dbReference type="eggNOG" id="COG0622">
    <property type="taxonomic scope" value="Bacteria"/>
</dbReference>
<protein>
    <recommendedName>
        <fullName evidence="2">Phosphoesterase</fullName>
        <ecNumber evidence="2">3.1.4.-</ecNumber>
    </recommendedName>
</protein>
<dbReference type="OrthoDB" id="9800565at2"/>
<dbReference type="InterPro" id="IPR029052">
    <property type="entry name" value="Metallo-depent_PP-like"/>
</dbReference>
<comment type="cofactor">
    <cofactor evidence="2">
        <name>a divalent metal cation</name>
        <dbReference type="ChEBI" id="CHEBI:60240"/>
    </cofactor>
</comment>
<evidence type="ECO:0000256" key="1">
    <source>
        <dbReference type="ARBA" id="ARBA00008950"/>
    </source>
</evidence>
<organism evidence="4 5">
    <name type="scientific">Rubinisphaera brasiliensis (strain ATCC 49424 / DSM 5305 / JCM 21570 / IAM 15109 / NBRC 103401 / IFAM 1448)</name>
    <name type="common">Planctomyces brasiliensis</name>
    <dbReference type="NCBI Taxonomy" id="756272"/>
    <lineage>
        <taxon>Bacteria</taxon>
        <taxon>Pseudomonadati</taxon>
        <taxon>Planctomycetota</taxon>
        <taxon>Planctomycetia</taxon>
        <taxon>Planctomycetales</taxon>
        <taxon>Planctomycetaceae</taxon>
        <taxon>Rubinisphaera</taxon>
    </lineage>
</organism>
<name>F0SPZ3_RUBBR</name>
<dbReference type="Pfam" id="PF12850">
    <property type="entry name" value="Metallophos_2"/>
    <property type="match status" value="1"/>
</dbReference>
<dbReference type="PANTHER" id="PTHR43165">
    <property type="entry name" value="METALLOPHOSPHOESTERASE"/>
    <property type="match status" value="1"/>
</dbReference>
<dbReference type="InterPro" id="IPR053193">
    <property type="entry name" value="MetalloPDE_YfcE-like"/>
</dbReference>
<dbReference type="GO" id="GO:0046872">
    <property type="term" value="F:metal ion binding"/>
    <property type="evidence" value="ECO:0007669"/>
    <property type="project" value="UniProtKB-KW"/>
</dbReference>
<feature type="domain" description="Calcineurin-like phosphoesterase" evidence="3">
    <location>
        <begin position="1"/>
        <end position="151"/>
    </location>
</feature>
<reference evidence="5" key="1">
    <citation type="submission" date="2011-02" db="EMBL/GenBank/DDBJ databases">
        <title>The complete genome of Planctomyces brasiliensis DSM 5305.</title>
        <authorList>
            <person name="Lucas S."/>
            <person name="Copeland A."/>
            <person name="Lapidus A."/>
            <person name="Bruce D."/>
            <person name="Goodwin L."/>
            <person name="Pitluck S."/>
            <person name="Kyrpides N."/>
            <person name="Mavromatis K."/>
            <person name="Pagani I."/>
            <person name="Ivanova N."/>
            <person name="Ovchinnikova G."/>
            <person name="Lu M."/>
            <person name="Detter J.C."/>
            <person name="Han C."/>
            <person name="Land M."/>
            <person name="Hauser L."/>
            <person name="Markowitz V."/>
            <person name="Cheng J.-F."/>
            <person name="Hugenholtz P."/>
            <person name="Woyke T."/>
            <person name="Wu D."/>
            <person name="Tindall B."/>
            <person name="Pomrenke H.G."/>
            <person name="Brambilla E."/>
            <person name="Klenk H.-P."/>
            <person name="Eisen J.A."/>
        </authorList>
    </citation>
    <scope>NUCLEOTIDE SEQUENCE [LARGE SCALE GENOMIC DNA]</scope>
    <source>
        <strain evidence="5">ATCC 49424 / DSM 5305 / JCM 21570 / NBRC 103401 / IFAM 1448</strain>
    </source>
</reference>
<dbReference type="KEGG" id="pbs:Plabr_2543"/>
<dbReference type="InterPro" id="IPR000979">
    <property type="entry name" value="Phosphodiesterase_MJ0936/Vps29"/>
</dbReference>
<proteinExistence type="inferred from homology"/>
<dbReference type="InterPro" id="IPR024654">
    <property type="entry name" value="Calcineurin-like_PHP_lpxH"/>
</dbReference>